<evidence type="ECO:0000256" key="2">
    <source>
        <dbReference type="PROSITE-ProRule" id="PRU00708"/>
    </source>
</evidence>
<dbReference type="EMBL" id="MVGT01003299">
    <property type="protein sequence ID" value="OVA04555.1"/>
    <property type="molecule type" value="Genomic_DNA"/>
</dbReference>
<sequence>MDQRVPTKYLSLLQKLSNLKELKQIHANLIKTSIQNYPFQVSKLVEFSALSSTPGSFDYARKLFSQIQNPNLFLYNTMIRGSLMNREPHEATVFYFQMRRENILPNNFTYPFVIRAFEEQFELKSGEEVHGSILKTGFSSNLFVLTTLLNMYSVCGGSTRASTKVFEEMPVKDVVSWNSMIAGHLRHGELESARRYFDMAPEKSLISWNSMLAGYANSGNLKEAERLFMRMPAKDATSWNSLISGYVKVGDLISAERLFERMTERDLVSWTAMIDGYVKNGQHDRSLKLFRQMQLAGIEASEVTLISILTACANLGALELGRWIHSYIKKSGFIIDKNLVLGTALIEMYVKCGDMGKGLEVFSTLERRKDVITWTSVIVGLAMNGHCREALEFFTHMVREGISPDGITFLGVLCACSHQGFIIEGRQFFDSMMKDYHLVPRIEHYSCMVDLLGRAGLLEEAEELVKNMPFEPDSIILGSLFAACHIHRNVEFGE</sequence>
<dbReference type="FunFam" id="1.25.40.10:FF:000348">
    <property type="entry name" value="Pentatricopeptide repeat-containing protein chloroplastic"/>
    <property type="match status" value="1"/>
</dbReference>
<evidence type="ECO:0000313" key="3">
    <source>
        <dbReference type="EMBL" id="OVA04555.1"/>
    </source>
</evidence>
<dbReference type="PANTHER" id="PTHR47926">
    <property type="entry name" value="PENTATRICOPEPTIDE REPEAT-CONTAINING PROTEIN"/>
    <property type="match status" value="1"/>
</dbReference>
<gene>
    <name evidence="3" type="ORF">BVC80_1715g77</name>
</gene>
<dbReference type="OrthoDB" id="185373at2759"/>
<dbReference type="AlphaFoldDB" id="A0A200Q297"/>
<keyword evidence="4" id="KW-1185">Reference proteome</keyword>
<dbReference type="InParanoid" id="A0A200Q297"/>
<feature type="repeat" description="PPR" evidence="2">
    <location>
        <begin position="204"/>
        <end position="234"/>
    </location>
</feature>
<dbReference type="GO" id="GO:0003723">
    <property type="term" value="F:RNA binding"/>
    <property type="evidence" value="ECO:0007669"/>
    <property type="project" value="InterPro"/>
</dbReference>
<dbReference type="FunFam" id="1.25.40.10:FF:000470">
    <property type="entry name" value="Pentatricopeptide repeat-containing protein At5g66520"/>
    <property type="match status" value="1"/>
</dbReference>
<feature type="repeat" description="PPR" evidence="2">
    <location>
        <begin position="173"/>
        <end position="203"/>
    </location>
</feature>
<dbReference type="PANTHER" id="PTHR47926:SF537">
    <property type="entry name" value="PENTACOTRIPEPTIDE-REPEAT REGION OF PRORP DOMAIN-CONTAINING PROTEIN"/>
    <property type="match status" value="1"/>
</dbReference>
<dbReference type="PROSITE" id="PS51375">
    <property type="entry name" value="PPR"/>
    <property type="match status" value="6"/>
</dbReference>
<dbReference type="GO" id="GO:0009451">
    <property type="term" value="P:RNA modification"/>
    <property type="evidence" value="ECO:0007669"/>
    <property type="project" value="InterPro"/>
</dbReference>
<proteinExistence type="predicted"/>
<organism evidence="3 4">
    <name type="scientific">Macleaya cordata</name>
    <name type="common">Five-seeded plume-poppy</name>
    <name type="synonym">Bocconia cordata</name>
    <dbReference type="NCBI Taxonomy" id="56857"/>
    <lineage>
        <taxon>Eukaryota</taxon>
        <taxon>Viridiplantae</taxon>
        <taxon>Streptophyta</taxon>
        <taxon>Embryophyta</taxon>
        <taxon>Tracheophyta</taxon>
        <taxon>Spermatophyta</taxon>
        <taxon>Magnoliopsida</taxon>
        <taxon>Ranunculales</taxon>
        <taxon>Papaveraceae</taxon>
        <taxon>Papaveroideae</taxon>
        <taxon>Macleaya</taxon>
    </lineage>
</organism>
<dbReference type="InterPro" id="IPR011990">
    <property type="entry name" value="TPR-like_helical_dom_sf"/>
</dbReference>
<dbReference type="NCBIfam" id="TIGR00756">
    <property type="entry name" value="PPR"/>
    <property type="match status" value="7"/>
</dbReference>
<reference evidence="3 4" key="1">
    <citation type="journal article" date="2017" name="Mol. Plant">
        <title>The Genome of Medicinal Plant Macleaya cordata Provides New Insights into Benzylisoquinoline Alkaloids Metabolism.</title>
        <authorList>
            <person name="Liu X."/>
            <person name="Liu Y."/>
            <person name="Huang P."/>
            <person name="Ma Y."/>
            <person name="Qing Z."/>
            <person name="Tang Q."/>
            <person name="Cao H."/>
            <person name="Cheng P."/>
            <person name="Zheng Y."/>
            <person name="Yuan Z."/>
            <person name="Zhou Y."/>
            <person name="Liu J."/>
            <person name="Tang Z."/>
            <person name="Zhuo Y."/>
            <person name="Zhang Y."/>
            <person name="Yu L."/>
            <person name="Huang J."/>
            <person name="Yang P."/>
            <person name="Peng Q."/>
            <person name="Zhang J."/>
            <person name="Jiang W."/>
            <person name="Zhang Z."/>
            <person name="Lin K."/>
            <person name="Ro D.K."/>
            <person name="Chen X."/>
            <person name="Xiong X."/>
            <person name="Shang Y."/>
            <person name="Huang S."/>
            <person name="Zeng J."/>
        </authorList>
    </citation>
    <scope>NUCLEOTIDE SEQUENCE [LARGE SCALE GENOMIC DNA]</scope>
    <source>
        <strain evidence="4">cv. BLH2017</strain>
        <tissue evidence="3">Root</tissue>
    </source>
</reference>
<feature type="repeat" description="PPR" evidence="2">
    <location>
        <begin position="71"/>
        <end position="105"/>
    </location>
</feature>
<feature type="repeat" description="PPR" evidence="2">
    <location>
        <begin position="266"/>
        <end position="300"/>
    </location>
</feature>
<name>A0A200Q297_MACCD</name>
<feature type="repeat" description="PPR" evidence="2">
    <location>
        <begin position="370"/>
        <end position="404"/>
    </location>
</feature>
<dbReference type="Gene3D" id="1.25.40.10">
    <property type="entry name" value="Tetratricopeptide repeat domain"/>
    <property type="match status" value="4"/>
</dbReference>
<dbReference type="Proteomes" id="UP000195402">
    <property type="component" value="Unassembled WGS sequence"/>
</dbReference>
<accession>A0A200Q297</accession>
<dbReference type="FunFam" id="1.25.40.10:FF:000090">
    <property type="entry name" value="Pentatricopeptide repeat-containing protein, chloroplastic"/>
    <property type="match status" value="1"/>
</dbReference>
<dbReference type="OMA" id="CHHEAIR"/>
<protein>
    <submittedName>
        <fullName evidence="3">Pentatricopeptide repeat</fullName>
    </submittedName>
</protein>
<dbReference type="InterPro" id="IPR046960">
    <property type="entry name" value="PPR_At4g14850-like_plant"/>
</dbReference>
<feature type="repeat" description="PPR" evidence="2">
    <location>
        <begin position="235"/>
        <end position="265"/>
    </location>
</feature>
<comment type="caution">
    <text evidence="3">The sequence shown here is derived from an EMBL/GenBank/DDBJ whole genome shotgun (WGS) entry which is preliminary data.</text>
</comment>
<evidence type="ECO:0000256" key="1">
    <source>
        <dbReference type="ARBA" id="ARBA00022737"/>
    </source>
</evidence>
<evidence type="ECO:0000313" key="4">
    <source>
        <dbReference type="Proteomes" id="UP000195402"/>
    </source>
</evidence>
<dbReference type="Pfam" id="PF01535">
    <property type="entry name" value="PPR"/>
    <property type="match status" value="4"/>
</dbReference>
<keyword evidence="1" id="KW-0677">Repeat</keyword>
<dbReference type="Pfam" id="PF13041">
    <property type="entry name" value="PPR_2"/>
    <property type="match status" value="3"/>
</dbReference>
<dbReference type="InterPro" id="IPR002885">
    <property type="entry name" value="PPR_rpt"/>
</dbReference>